<dbReference type="InterPro" id="IPR050980">
    <property type="entry name" value="2C_sensor_his_kinase"/>
</dbReference>
<evidence type="ECO:0000256" key="2">
    <source>
        <dbReference type="ARBA" id="ARBA00004651"/>
    </source>
</evidence>
<evidence type="ECO:0000313" key="14">
    <source>
        <dbReference type="Proteomes" id="UP001597400"/>
    </source>
</evidence>
<evidence type="ECO:0000256" key="10">
    <source>
        <dbReference type="SAM" id="Phobius"/>
    </source>
</evidence>
<reference evidence="14" key="1">
    <citation type="journal article" date="2019" name="Int. J. Syst. Evol. Microbiol.">
        <title>The Global Catalogue of Microorganisms (GCM) 10K type strain sequencing project: providing services to taxonomists for standard genome sequencing and annotation.</title>
        <authorList>
            <consortium name="The Broad Institute Genomics Platform"/>
            <consortium name="The Broad Institute Genome Sequencing Center for Infectious Disease"/>
            <person name="Wu L."/>
            <person name="Ma J."/>
        </authorList>
    </citation>
    <scope>NUCLEOTIDE SEQUENCE [LARGE SCALE GENOMIC DNA]</scope>
    <source>
        <strain evidence="14">CGMCC 1.12702</strain>
    </source>
</reference>
<dbReference type="CDD" id="cd00075">
    <property type="entry name" value="HATPase"/>
    <property type="match status" value="1"/>
</dbReference>
<dbReference type="SMART" id="SM00388">
    <property type="entry name" value="HisKA"/>
    <property type="match status" value="1"/>
</dbReference>
<evidence type="ECO:0000259" key="11">
    <source>
        <dbReference type="PROSITE" id="PS50109"/>
    </source>
</evidence>
<feature type="domain" description="Histidine kinase" evidence="11">
    <location>
        <begin position="255"/>
        <end position="454"/>
    </location>
</feature>
<keyword evidence="14" id="KW-1185">Reference proteome</keyword>
<dbReference type="SMART" id="SM00304">
    <property type="entry name" value="HAMP"/>
    <property type="match status" value="1"/>
</dbReference>
<evidence type="ECO:0000256" key="3">
    <source>
        <dbReference type="ARBA" id="ARBA00012438"/>
    </source>
</evidence>
<comment type="caution">
    <text evidence="13">The sequence shown here is derived from an EMBL/GenBank/DDBJ whole genome shotgun (WGS) entry which is preliminary data.</text>
</comment>
<feature type="transmembrane region" description="Helical" evidence="10">
    <location>
        <begin position="175"/>
        <end position="198"/>
    </location>
</feature>
<dbReference type="Proteomes" id="UP001597400">
    <property type="component" value="Unassembled WGS sequence"/>
</dbReference>
<name>A0ABW4TV49_9SPHN</name>
<dbReference type="PROSITE" id="PS50885">
    <property type="entry name" value="HAMP"/>
    <property type="match status" value="1"/>
</dbReference>
<dbReference type="SUPFAM" id="SSF55874">
    <property type="entry name" value="ATPase domain of HSP90 chaperone/DNA topoisomerase II/histidine kinase"/>
    <property type="match status" value="1"/>
</dbReference>
<keyword evidence="10" id="KW-0472">Membrane</keyword>
<keyword evidence="8" id="KW-0418">Kinase</keyword>
<organism evidence="13 14">
    <name type="scientific">Sphingomonas arantia</name>
    <dbReference type="NCBI Taxonomy" id="1460676"/>
    <lineage>
        <taxon>Bacteria</taxon>
        <taxon>Pseudomonadati</taxon>
        <taxon>Pseudomonadota</taxon>
        <taxon>Alphaproteobacteria</taxon>
        <taxon>Sphingomonadales</taxon>
        <taxon>Sphingomonadaceae</taxon>
        <taxon>Sphingomonas</taxon>
    </lineage>
</organism>
<dbReference type="InterPro" id="IPR003594">
    <property type="entry name" value="HATPase_dom"/>
</dbReference>
<dbReference type="SUPFAM" id="SSF47384">
    <property type="entry name" value="Homodimeric domain of signal transducing histidine kinase"/>
    <property type="match status" value="1"/>
</dbReference>
<dbReference type="InterPro" id="IPR005467">
    <property type="entry name" value="His_kinase_dom"/>
</dbReference>
<dbReference type="InterPro" id="IPR003661">
    <property type="entry name" value="HisK_dim/P_dom"/>
</dbReference>
<evidence type="ECO:0000313" key="13">
    <source>
        <dbReference type="EMBL" id="MFD1949447.1"/>
    </source>
</evidence>
<dbReference type="RefSeq" id="WP_380926952.1">
    <property type="nucleotide sequence ID" value="NZ_JBHUGS010000001.1"/>
</dbReference>
<protein>
    <recommendedName>
        <fullName evidence="3">histidine kinase</fullName>
        <ecNumber evidence="3">2.7.13.3</ecNumber>
    </recommendedName>
</protein>
<dbReference type="GO" id="GO:0005524">
    <property type="term" value="F:ATP binding"/>
    <property type="evidence" value="ECO:0007669"/>
    <property type="project" value="UniProtKB-KW"/>
</dbReference>
<evidence type="ECO:0000256" key="1">
    <source>
        <dbReference type="ARBA" id="ARBA00000085"/>
    </source>
</evidence>
<dbReference type="Pfam" id="PF02518">
    <property type="entry name" value="HATPase_c"/>
    <property type="match status" value="1"/>
</dbReference>
<evidence type="ECO:0000259" key="12">
    <source>
        <dbReference type="PROSITE" id="PS50885"/>
    </source>
</evidence>
<keyword evidence="10" id="KW-1133">Transmembrane helix</keyword>
<dbReference type="EC" id="2.7.13.3" evidence="3"/>
<gene>
    <name evidence="13" type="ORF">ACFSGX_01535</name>
</gene>
<dbReference type="Gene3D" id="1.10.287.130">
    <property type="match status" value="1"/>
</dbReference>
<dbReference type="Gene3D" id="3.30.565.10">
    <property type="entry name" value="Histidine kinase-like ATPase, C-terminal domain"/>
    <property type="match status" value="1"/>
</dbReference>
<dbReference type="InterPro" id="IPR036890">
    <property type="entry name" value="HATPase_C_sf"/>
</dbReference>
<keyword evidence="6" id="KW-0808">Transferase</keyword>
<keyword evidence="5" id="KW-0597">Phosphoprotein</keyword>
<proteinExistence type="predicted"/>
<evidence type="ECO:0000256" key="4">
    <source>
        <dbReference type="ARBA" id="ARBA00022475"/>
    </source>
</evidence>
<keyword evidence="10" id="KW-0812">Transmembrane</keyword>
<evidence type="ECO:0000256" key="6">
    <source>
        <dbReference type="ARBA" id="ARBA00022679"/>
    </source>
</evidence>
<dbReference type="CDD" id="cd06225">
    <property type="entry name" value="HAMP"/>
    <property type="match status" value="1"/>
</dbReference>
<dbReference type="EMBL" id="JBHUGS010000001">
    <property type="protein sequence ID" value="MFD1949447.1"/>
    <property type="molecule type" value="Genomic_DNA"/>
</dbReference>
<evidence type="ECO:0000256" key="9">
    <source>
        <dbReference type="ARBA" id="ARBA00022840"/>
    </source>
</evidence>
<dbReference type="InterPro" id="IPR003660">
    <property type="entry name" value="HAMP_dom"/>
</dbReference>
<keyword evidence="4" id="KW-1003">Cell membrane</keyword>
<accession>A0ABW4TV49</accession>
<dbReference type="InterPro" id="IPR036097">
    <property type="entry name" value="HisK_dim/P_sf"/>
</dbReference>
<keyword evidence="7" id="KW-0547">Nucleotide-binding</keyword>
<dbReference type="Pfam" id="PF00672">
    <property type="entry name" value="HAMP"/>
    <property type="match status" value="1"/>
</dbReference>
<evidence type="ECO:0000256" key="7">
    <source>
        <dbReference type="ARBA" id="ARBA00022741"/>
    </source>
</evidence>
<comment type="subcellular location">
    <subcellularLocation>
        <location evidence="2">Cell membrane</location>
        <topology evidence="2">Multi-pass membrane protein</topology>
    </subcellularLocation>
</comment>
<dbReference type="PRINTS" id="PR00344">
    <property type="entry name" value="BCTRLSENSOR"/>
</dbReference>
<dbReference type="PROSITE" id="PS50109">
    <property type="entry name" value="HIS_KIN"/>
    <property type="match status" value="1"/>
</dbReference>
<dbReference type="PANTHER" id="PTHR44936:SF10">
    <property type="entry name" value="SENSOR PROTEIN RSTB"/>
    <property type="match status" value="1"/>
</dbReference>
<dbReference type="SMART" id="SM00387">
    <property type="entry name" value="HATPase_c"/>
    <property type="match status" value="1"/>
</dbReference>
<keyword evidence="9 13" id="KW-0067">ATP-binding</keyword>
<dbReference type="InterPro" id="IPR004358">
    <property type="entry name" value="Sig_transdc_His_kin-like_C"/>
</dbReference>
<feature type="domain" description="HAMP" evidence="12">
    <location>
        <begin position="195"/>
        <end position="247"/>
    </location>
</feature>
<evidence type="ECO:0000256" key="8">
    <source>
        <dbReference type="ARBA" id="ARBA00022777"/>
    </source>
</evidence>
<evidence type="ECO:0000256" key="5">
    <source>
        <dbReference type="ARBA" id="ARBA00022553"/>
    </source>
</evidence>
<sequence length="454" mass="47884">MIRFLPRSLGGQMALLLGLALLVAQIANFALILNERQKLTLAQNQGPAIDRFAGVAADLATAAPEFRAALLADASHRGARFAWSADSGVPSLARNAAVEARLVEALADLDTRPAAVRAAITAAPAPARIPGANRARAPESAERQLLILAVRGREGRWLTARIITPPRDPRLGIRLGAATLLLYLIVLGASIGIAMRLARPLRDLTRAADAFGGRGDPVAVPVRGPDDLRHAIVAFNAMNARVVALLDEKDRMLGAIGHDLRTPLASLRIRIEGMDPADERAAAIATIDESTAMLEDILVLARTGRVREDARRMDVAALVEALVEDYRDMGRAVAFTPGPRAIADVQPVLLRRAVRNLVDNALAYATTATLSVSATADAVIVSIADDGPGIPPADRARMMQPFQRHDSSRNRDTGGTGLGLAIARSIAEGHGGTLTLGEAAGGGLLAEIRLPATR</sequence>
<dbReference type="PANTHER" id="PTHR44936">
    <property type="entry name" value="SENSOR PROTEIN CREC"/>
    <property type="match status" value="1"/>
</dbReference>
<dbReference type="CDD" id="cd00082">
    <property type="entry name" value="HisKA"/>
    <property type="match status" value="1"/>
</dbReference>
<comment type="catalytic activity">
    <reaction evidence="1">
        <text>ATP + protein L-histidine = ADP + protein N-phospho-L-histidine.</text>
        <dbReference type="EC" id="2.7.13.3"/>
    </reaction>
</comment>